<organism evidence="3 4">
    <name type="scientific">Schaalia canis</name>
    <dbReference type="NCBI Taxonomy" id="100469"/>
    <lineage>
        <taxon>Bacteria</taxon>
        <taxon>Bacillati</taxon>
        <taxon>Actinomycetota</taxon>
        <taxon>Actinomycetes</taxon>
        <taxon>Actinomycetales</taxon>
        <taxon>Actinomycetaceae</taxon>
        <taxon>Schaalia</taxon>
    </lineage>
</organism>
<dbReference type="Gene3D" id="3.30.420.40">
    <property type="match status" value="4"/>
</dbReference>
<sequence>MEDNTVHADRLADLSAASRARCVAELRRASSQPLHALASAIGLSRPALKTHLDALIECGFVTQEEPRIGRQGGRPAAAFSLNPAGATLCVLDISRHEHRYLILNFEGTIEHALTIEADATLTPQERSALILEQMSTFLSEAGIPLDSVSCFSAAIGGQVDSSGTVQRICKHKALIDLSLFSELPSPLILENDLKAAAYAEQHIGCARGLHDIIYALVWYQVAAGLILGGKLRRGAHEFAGELNLVQSTAELPDTYRNQWESWPAVLDLAHKCEAGDQEACTSIRDFSRRAAQQIAFLATSTDPEMIVLGGPLAHRSSIIFHEVTEALRKELPHGPAFATTISALPTWGPALGAALRGLENIELRTLGAASLEYHLHNATPLPIPIPPAPEQSKSSSSPSR</sequence>
<dbReference type="PANTHER" id="PTHR18964">
    <property type="entry name" value="ROK (REPRESSOR, ORF, KINASE) FAMILY"/>
    <property type="match status" value="1"/>
</dbReference>
<dbReference type="CDD" id="cd23763">
    <property type="entry name" value="ASKHA_ATPase_ROK"/>
    <property type="match status" value="1"/>
</dbReference>
<dbReference type="OrthoDB" id="9810372at2"/>
<accession>A0A3P1SBD2</accession>
<evidence type="ECO:0000313" key="4">
    <source>
        <dbReference type="Proteomes" id="UP000280444"/>
    </source>
</evidence>
<dbReference type="Pfam" id="PF00480">
    <property type="entry name" value="ROK"/>
    <property type="match status" value="2"/>
</dbReference>
<keyword evidence="4" id="KW-1185">Reference proteome</keyword>
<dbReference type="Gene3D" id="1.10.10.10">
    <property type="entry name" value="Winged helix-like DNA-binding domain superfamily/Winged helix DNA-binding domain"/>
    <property type="match status" value="1"/>
</dbReference>
<dbReference type="InterPro" id="IPR043129">
    <property type="entry name" value="ATPase_NBD"/>
</dbReference>
<evidence type="ECO:0000256" key="2">
    <source>
        <dbReference type="SAM" id="MobiDB-lite"/>
    </source>
</evidence>
<dbReference type="Proteomes" id="UP000280444">
    <property type="component" value="Unassembled WGS sequence"/>
</dbReference>
<dbReference type="InterPro" id="IPR036388">
    <property type="entry name" value="WH-like_DNA-bd_sf"/>
</dbReference>
<gene>
    <name evidence="3" type="ORF">EII11_09690</name>
</gene>
<evidence type="ECO:0000256" key="1">
    <source>
        <dbReference type="ARBA" id="ARBA00006479"/>
    </source>
</evidence>
<protein>
    <submittedName>
        <fullName evidence="3">ROK family transcriptional regulator</fullName>
    </submittedName>
</protein>
<proteinExistence type="inferred from homology"/>
<dbReference type="SUPFAM" id="SSF46785">
    <property type="entry name" value="Winged helix' DNA-binding domain"/>
    <property type="match status" value="1"/>
</dbReference>
<dbReference type="SUPFAM" id="SSF53067">
    <property type="entry name" value="Actin-like ATPase domain"/>
    <property type="match status" value="1"/>
</dbReference>
<dbReference type="InterPro" id="IPR000600">
    <property type="entry name" value="ROK"/>
</dbReference>
<reference evidence="3 4" key="1">
    <citation type="submission" date="2018-11" db="EMBL/GenBank/DDBJ databases">
        <title>Genomes From Bacteria Associated with the Canine Oral Cavity: a Test Case for Automated Genome-Based Taxonomic Assignment.</title>
        <authorList>
            <person name="Coil D.A."/>
            <person name="Jospin G."/>
            <person name="Darling A.E."/>
            <person name="Wallis C."/>
            <person name="Davis I.J."/>
            <person name="Harris S."/>
            <person name="Eisen J.A."/>
            <person name="Holcombe L.J."/>
            <person name="O'Flynn C."/>
        </authorList>
    </citation>
    <scope>NUCLEOTIDE SEQUENCE [LARGE SCALE GENOMIC DNA]</scope>
    <source>
        <strain evidence="3 4">OH770</strain>
    </source>
</reference>
<comment type="caution">
    <text evidence="3">The sequence shown here is derived from an EMBL/GenBank/DDBJ whole genome shotgun (WGS) entry which is preliminary data.</text>
</comment>
<dbReference type="PANTHER" id="PTHR18964:SF149">
    <property type="entry name" value="BIFUNCTIONAL UDP-N-ACETYLGLUCOSAMINE 2-EPIMERASE_N-ACETYLMANNOSAMINE KINASE"/>
    <property type="match status" value="1"/>
</dbReference>
<feature type="compositionally biased region" description="Low complexity" evidence="2">
    <location>
        <begin position="390"/>
        <end position="400"/>
    </location>
</feature>
<comment type="similarity">
    <text evidence="1">Belongs to the ROK (NagC/XylR) family.</text>
</comment>
<dbReference type="EMBL" id="RQZF01000013">
    <property type="protein sequence ID" value="RRC94573.1"/>
    <property type="molecule type" value="Genomic_DNA"/>
</dbReference>
<feature type="region of interest" description="Disordered" evidence="2">
    <location>
        <begin position="380"/>
        <end position="400"/>
    </location>
</feature>
<dbReference type="InterPro" id="IPR036390">
    <property type="entry name" value="WH_DNA-bd_sf"/>
</dbReference>
<dbReference type="RefSeq" id="WP_124872169.1">
    <property type="nucleotide sequence ID" value="NZ_RQZF01000013.1"/>
</dbReference>
<evidence type="ECO:0000313" key="3">
    <source>
        <dbReference type="EMBL" id="RRC94573.1"/>
    </source>
</evidence>
<name>A0A3P1SBD2_9ACTO</name>
<dbReference type="AlphaFoldDB" id="A0A3P1SBD2"/>